<keyword evidence="7 12" id="KW-0560">Oxidoreductase</keyword>
<sequence>MDKARVAVIGAGPGGLFAAEELSRASKVAVEVDLFDRLPTPYGLVRYGVAPDHPRIKSVIRGFEGILENPTVRFLGHVEYGSDIDLDWLSRHYDAVVFSTGAANARKMGIAGEEFDGSIAATQLVSWYSGHPDSSFEPRLSGSAVAVVGAGNVALDVTRILTKSVDELAATDMPDEVLAVLRGSGVREVHVVCRRGPEHAKFTTKELRELRDLDEVDVIIDPADLSRIDETDLPRATIANLKVFREMAHAVRRPDHKTVHLHFWRKPVEITGETQVTGLRVERTVPDADGAVIGTGEREHLPVQLVIRSVGYRSDPLPELPFDSHRGVVPNRDGRVLDTGGKVIPFTYVAGWLKRGPSGVIGTNRMCSEQTVEQIVDDLAAAEPRRSADAVTVNQSLRERTVCVVDYEGWRRINATEIERGSQSGRERVKVTDWPSLRAVGVGVPQ</sequence>
<feature type="domain" description="FAD/NAD(P)-binding" evidence="11">
    <location>
        <begin position="5"/>
        <end position="168"/>
    </location>
</feature>
<dbReference type="EC" id="1.18.1.2" evidence="3"/>
<feature type="binding site" evidence="9">
    <location>
        <position position="44"/>
    </location>
    <ligand>
        <name>FAD</name>
        <dbReference type="ChEBI" id="CHEBI:57692"/>
    </ligand>
</feature>
<keyword evidence="4" id="KW-0285">Flavoprotein</keyword>
<dbReference type="InterPro" id="IPR055275">
    <property type="entry name" value="Ferredox_Rdtase"/>
</dbReference>
<keyword evidence="13" id="KW-1185">Reference proteome</keyword>
<feature type="binding site" evidence="10">
    <location>
        <begin position="194"/>
        <end position="195"/>
    </location>
    <ligand>
        <name>NADP(+)</name>
        <dbReference type="ChEBI" id="CHEBI:58349"/>
    </ligand>
</feature>
<evidence type="ECO:0000259" key="11">
    <source>
        <dbReference type="Pfam" id="PF07992"/>
    </source>
</evidence>
<dbReference type="PRINTS" id="PR00419">
    <property type="entry name" value="ADXRDTASE"/>
</dbReference>
<dbReference type="RefSeq" id="WP_183369322.1">
    <property type="nucleotide sequence ID" value="NZ_BAABHL010000105.1"/>
</dbReference>
<evidence type="ECO:0000256" key="3">
    <source>
        <dbReference type="ARBA" id="ARBA00013223"/>
    </source>
</evidence>
<comment type="similarity">
    <text evidence="2">Belongs to the ferredoxin--NADP reductase type 1 family.</text>
</comment>
<dbReference type="EMBL" id="JACIFP010000001">
    <property type="protein sequence ID" value="MBB4134104.1"/>
    <property type="molecule type" value="Genomic_DNA"/>
</dbReference>
<evidence type="ECO:0000256" key="8">
    <source>
        <dbReference type="ARBA" id="ARBA00047776"/>
    </source>
</evidence>
<evidence type="ECO:0000256" key="9">
    <source>
        <dbReference type="PIRSR" id="PIRSR000362-1"/>
    </source>
</evidence>
<evidence type="ECO:0000256" key="7">
    <source>
        <dbReference type="ARBA" id="ARBA00023002"/>
    </source>
</evidence>
<feature type="binding site" evidence="10">
    <location>
        <position position="206"/>
    </location>
    <ligand>
        <name>NADP(+)</name>
        <dbReference type="ChEBI" id="CHEBI:58349"/>
    </ligand>
</feature>
<evidence type="ECO:0000256" key="4">
    <source>
        <dbReference type="ARBA" id="ARBA00022630"/>
    </source>
</evidence>
<feature type="binding site" evidence="9">
    <location>
        <position position="352"/>
    </location>
    <ligand>
        <name>FAD</name>
        <dbReference type="ChEBI" id="CHEBI:57692"/>
    </ligand>
</feature>
<feature type="binding site" evidence="9">
    <location>
        <begin position="359"/>
        <end position="361"/>
    </location>
    <ligand>
        <name>FAD</name>
        <dbReference type="ChEBI" id="CHEBI:57692"/>
    </ligand>
</feature>
<dbReference type="Pfam" id="PF07992">
    <property type="entry name" value="Pyr_redox_2"/>
    <property type="match status" value="1"/>
</dbReference>
<protein>
    <recommendedName>
        <fullName evidence="3">ferredoxin--NADP(+) reductase</fullName>
        <ecNumber evidence="3">1.18.1.2</ecNumber>
    </recommendedName>
</protein>
<dbReference type="Proteomes" id="UP000551501">
    <property type="component" value="Unassembled WGS sequence"/>
</dbReference>
<dbReference type="PIRSF" id="PIRSF000362">
    <property type="entry name" value="FNR"/>
    <property type="match status" value="1"/>
</dbReference>
<name>A0A840EUS7_9ACTN</name>
<evidence type="ECO:0000313" key="12">
    <source>
        <dbReference type="EMBL" id="MBB4134104.1"/>
    </source>
</evidence>
<feature type="binding site" evidence="10">
    <location>
        <position position="359"/>
    </location>
    <ligand>
        <name>NADP(+)</name>
        <dbReference type="ChEBI" id="CHEBI:58349"/>
    </ligand>
</feature>
<dbReference type="Gene3D" id="3.40.50.720">
    <property type="entry name" value="NAD(P)-binding Rossmann-like Domain"/>
    <property type="match status" value="1"/>
</dbReference>
<dbReference type="InterPro" id="IPR021163">
    <property type="entry name" value="Ferredox_Rdtase_adrenod"/>
</dbReference>
<organism evidence="12 13">
    <name type="scientific">Gordonia humi</name>
    <dbReference type="NCBI Taxonomy" id="686429"/>
    <lineage>
        <taxon>Bacteria</taxon>
        <taxon>Bacillati</taxon>
        <taxon>Actinomycetota</taxon>
        <taxon>Actinomycetes</taxon>
        <taxon>Mycobacteriales</taxon>
        <taxon>Gordoniaceae</taxon>
        <taxon>Gordonia</taxon>
    </lineage>
</organism>
<evidence type="ECO:0000256" key="5">
    <source>
        <dbReference type="ARBA" id="ARBA00022827"/>
    </source>
</evidence>
<evidence type="ECO:0000256" key="10">
    <source>
        <dbReference type="PIRSR" id="PIRSR000362-2"/>
    </source>
</evidence>
<evidence type="ECO:0000256" key="6">
    <source>
        <dbReference type="ARBA" id="ARBA00022857"/>
    </source>
</evidence>
<keyword evidence="6 10" id="KW-0521">NADP</keyword>
<dbReference type="PANTHER" id="PTHR48467:SF1">
    <property type="entry name" value="GLUTAMATE SYNTHASE 1 [NADH], CHLOROPLASTIC-LIKE"/>
    <property type="match status" value="1"/>
</dbReference>
<comment type="caution">
    <text evidence="12">The sequence shown here is derived from an EMBL/GenBank/DDBJ whole genome shotgun (WGS) entry which is preliminary data.</text>
</comment>
<dbReference type="Gene3D" id="3.50.50.60">
    <property type="entry name" value="FAD/NAD(P)-binding domain"/>
    <property type="match status" value="1"/>
</dbReference>
<accession>A0A840EUS7</accession>
<proteinExistence type="inferred from homology"/>
<dbReference type="GO" id="GO:0004324">
    <property type="term" value="F:ferredoxin-NADP+ reductase activity"/>
    <property type="evidence" value="ECO:0007669"/>
    <property type="project" value="UniProtKB-EC"/>
</dbReference>
<keyword evidence="5 9" id="KW-0274">FAD</keyword>
<comment type="cofactor">
    <cofactor evidence="1 9">
        <name>FAD</name>
        <dbReference type="ChEBI" id="CHEBI:57692"/>
    </cofactor>
</comment>
<comment type="catalytic activity">
    <reaction evidence="8">
        <text>2 reduced [2Fe-2S]-[ferredoxin] + NADP(+) + H(+) = 2 oxidized [2Fe-2S]-[ferredoxin] + NADPH</text>
        <dbReference type="Rhea" id="RHEA:20125"/>
        <dbReference type="Rhea" id="RHEA-COMP:10000"/>
        <dbReference type="Rhea" id="RHEA-COMP:10001"/>
        <dbReference type="ChEBI" id="CHEBI:15378"/>
        <dbReference type="ChEBI" id="CHEBI:33737"/>
        <dbReference type="ChEBI" id="CHEBI:33738"/>
        <dbReference type="ChEBI" id="CHEBI:57783"/>
        <dbReference type="ChEBI" id="CHEBI:58349"/>
        <dbReference type="EC" id="1.18.1.2"/>
    </reaction>
</comment>
<evidence type="ECO:0000256" key="1">
    <source>
        <dbReference type="ARBA" id="ARBA00001974"/>
    </source>
</evidence>
<reference evidence="12 13" key="1">
    <citation type="submission" date="2020-08" db="EMBL/GenBank/DDBJ databases">
        <title>Sequencing the genomes of 1000 actinobacteria strains.</title>
        <authorList>
            <person name="Klenk H.-P."/>
        </authorList>
    </citation>
    <scope>NUCLEOTIDE SEQUENCE [LARGE SCALE GENOMIC DNA]</scope>
    <source>
        <strain evidence="12 13">DSM 45298</strain>
    </source>
</reference>
<dbReference type="SUPFAM" id="SSF51971">
    <property type="entry name" value="Nucleotide-binding domain"/>
    <property type="match status" value="1"/>
</dbReference>
<evidence type="ECO:0000256" key="2">
    <source>
        <dbReference type="ARBA" id="ARBA00008312"/>
    </source>
</evidence>
<evidence type="ECO:0000313" key="13">
    <source>
        <dbReference type="Proteomes" id="UP000551501"/>
    </source>
</evidence>
<dbReference type="PANTHER" id="PTHR48467">
    <property type="entry name" value="GLUTAMATE SYNTHASE 1 [NADH], CHLOROPLASTIC-LIKE"/>
    <property type="match status" value="1"/>
</dbReference>
<gene>
    <name evidence="12" type="ORF">BKA16_000656</name>
</gene>
<dbReference type="InterPro" id="IPR036188">
    <property type="entry name" value="FAD/NAD-bd_sf"/>
</dbReference>
<dbReference type="AlphaFoldDB" id="A0A840EUS7"/>
<dbReference type="InterPro" id="IPR023753">
    <property type="entry name" value="FAD/NAD-binding_dom"/>
</dbReference>